<evidence type="ECO:0000259" key="1">
    <source>
        <dbReference type="Pfam" id="PF07727"/>
    </source>
</evidence>
<dbReference type="InterPro" id="IPR013103">
    <property type="entry name" value="RVT_2"/>
</dbReference>
<dbReference type="EMBL" id="JACGWM010000003">
    <property type="protein sequence ID" value="KAL0383222.1"/>
    <property type="molecule type" value="Genomic_DNA"/>
</dbReference>
<dbReference type="AlphaFoldDB" id="A0AAW2RSN8"/>
<accession>A0AAW2RSN8</accession>
<comment type="caution">
    <text evidence="2">The sequence shown here is derived from an EMBL/GenBank/DDBJ whole genome shotgun (WGS) entry which is preliminary data.</text>
</comment>
<feature type="domain" description="Reverse transcriptase Ty1/copia-type" evidence="1">
    <location>
        <begin position="192"/>
        <end position="267"/>
    </location>
</feature>
<proteinExistence type="predicted"/>
<name>A0AAW2RSN8_9LAMI</name>
<evidence type="ECO:0000313" key="2">
    <source>
        <dbReference type="EMBL" id="KAL0383222.1"/>
    </source>
</evidence>
<organism evidence="2">
    <name type="scientific">Sesamum calycinum</name>
    <dbReference type="NCBI Taxonomy" id="2727403"/>
    <lineage>
        <taxon>Eukaryota</taxon>
        <taxon>Viridiplantae</taxon>
        <taxon>Streptophyta</taxon>
        <taxon>Embryophyta</taxon>
        <taxon>Tracheophyta</taxon>
        <taxon>Spermatophyta</taxon>
        <taxon>Magnoliopsida</taxon>
        <taxon>eudicotyledons</taxon>
        <taxon>Gunneridae</taxon>
        <taxon>Pentapetalae</taxon>
        <taxon>asterids</taxon>
        <taxon>lamiids</taxon>
        <taxon>Lamiales</taxon>
        <taxon>Pedaliaceae</taxon>
        <taxon>Sesamum</taxon>
    </lineage>
</organism>
<sequence>MQFLVGLHESFDGECSQILMQEPLPDIEKAFSMVFVVEKQRVVHINMVDSSNHMAYQRTLEENRREGIDLYSLNSLTYLMDPKNKSYTLDQTTKESLVMGMLCKKLYIYKQPCIETISKTSMSIDDVSYFTFIHYNQLVWHTRLGYTSLQAIKHIQDLSLIELNTELVCDVCEKDASGYTRLSYVRADGFVECYKACLVAKGFNQIEGIDYTSNFSPIAKTVTLRFFLALAAAHGWPLQQFDVNNAFLHGHLDEDLYMVPPEGYTMEPGLVRKL</sequence>
<dbReference type="Pfam" id="PF07727">
    <property type="entry name" value="RVT_2"/>
    <property type="match status" value="1"/>
</dbReference>
<dbReference type="PANTHER" id="PTHR34222:SF99">
    <property type="entry name" value="PROTEIN, PUTATIVE-RELATED"/>
    <property type="match status" value="1"/>
</dbReference>
<protein>
    <recommendedName>
        <fullName evidence="1">Reverse transcriptase Ty1/copia-type domain-containing protein</fullName>
    </recommendedName>
</protein>
<dbReference type="PANTHER" id="PTHR34222">
    <property type="entry name" value="GAG_PRE-INTEGRS DOMAIN-CONTAINING PROTEIN"/>
    <property type="match status" value="1"/>
</dbReference>
<reference evidence="2" key="2">
    <citation type="journal article" date="2024" name="Plant">
        <title>Genomic evolution and insights into agronomic trait innovations of Sesamum species.</title>
        <authorList>
            <person name="Miao H."/>
            <person name="Wang L."/>
            <person name="Qu L."/>
            <person name="Liu H."/>
            <person name="Sun Y."/>
            <person name="Le M."/>
            <person name="Wang Q."/>
            <person name="Wei S."/>
            <person name="Zheng Y."/>
            <person name="Lin W."/>
            <person name="Duan Y."/>
            <person name="Cao H."/>
            <person name="Xiong S."/>
            <person name="Wang X."/>
            <person name="Wei L."/>
            <person name="Li C."/>
            <person name="Ma Q."/>
            <person name="Ju M."/>
            <person name="Zhao R."/>
            <person name="Li G."/>
            <person name="Mu C."/>
            <person name="Tian Q."/>
            <person name="Mei H."/>
            <person name="Zhang T."/>
            <person name="Gao T."/>
            <person name="Zhang H."/>
        </authorList>
    </citation>
    <scope>NUCLEOTIDE SEQUENCE</scope>
    <source>
        <strain evidence="2">KEN8</strain>
    </source>
</reference>
<gene>
    <name evidence="2" type="ORF">Scaly_0609500</name>
</gene>
<reference evidence="2" key="1">
    <citation type="submission" date="2020-06" db="EMBL/GenBank/DDBJ databases">
        <authorList>
            <person name="Li T."/>
            <person name="Hu X."/>
            <person name="Zhang T."/>
            <person name="Song X."/>
            <person name="Zhang H."/>
            <person name="Dai N."/>
            <person name="Sheng W."/>
            <person name="Hou X."/>
            <person name="Wei L."/>
        </authorList>
    </citation>
    <scope>NUCLEOTIDE SEQUENCE</scope>
    <source>
        <strain evidence="2">KEN8</strain>
        <tissue evidence="2">Leaf</tissue>
    </source>
</reference>